<evidence type="ECO:0000256" key="1">
    <source>
        <dbReference type="SAM" id="SignalP"/>
    </source>
</evidence>
<name>A0A841R3H8_9FIRM</name>
<dbReference type="OrthoDB" id="1633201at2"/>
<evidence type="ECO:0000313" key="3">
    <source>
        <dbReference type="Proteomes" id="UP000591941"/>
    </source>
</evidence>
<protein>
    <submittedName>
        <fullName evidence="2">Uncharacterized protein</fullName>
    </submittedName>
</protein>
<organism evidence="2 3">
    <name type="scientific">Negativicoccus succinicivorans</name>
    <dbReference type="NCBI Taxonomy" id="620903"/>
    <lineage>
        <taxon>Bacteria</taxon>
        <taxon>Bacillati</taxon>
        <taxon>Bacillota</taxon>
        <taxon>Negativicutes</taxon>
        <taxon>Veillonellales</taxon>
        <taxon>Veillonellaceae</taxon>
        <taxon>Negativicoccus</taxon>
    </lineage>
</organism>
<dbReference type="AlphaFoldDB" id="A0A841R3H8"/>
<keyword evidence="1" id="KW-0732">Signal</keyword>
<sequence>MSKRLTGLLSAALVALPLTLWAAPIQTVDVSVQTGTGRLAPSVADRIEASVKVIGERVLIGQPSETVAAHAGEYGKVLADVAGRVISGYVVTDVEVHADAATRLVLVLTPYGEHVQEVHTAVDYGNLSPTVHALMASDLAAIDERINALLIGLPLGALDWVGGISDTLVKDEFARRLPEFNAKLEIIPAATTSAKIYLLPQGPTVRTYQVRTASETVPRIFINGAAERVRKVLPEYIGAPQAFLQRHREEIATRLLETAKEDPFVSRYDLDLTGALTIGEELTYTLHAATDTWLIDANVALDLGREEKNTRVRGTLGKRATDHDTFFVDVDFFPHDVSWDVSTGYMHRFGAGTYLGYRYEWTEPQQTAFLRQEFSPRWYLRWDHDLSPSADSVAVGYRLQDYLGVELIRDEDDYWVRVIGHI</sequence>
<proteinExistence type="predicted"/>
<feature type="signal peptide" evidence="1">
    <location>
        <begin position="1"/>
        <end position="22"/>
    </location>
</feature>
<comment type="caution">
    <text evidence="2">The sequence shown here is derived from an EMBL/GenBank/DDBJ whole genome shotgun (WGS) entry which is preliminary data.</text>
</comment>
<dbReference type="GeneID" id="93485696"/>
<dbReference type="RefSeq" id="WP_159823151.1">
    <property type="nucleotide sequence ID" value="NZ_CABWNB010000003.1"/>
</dbReference>
<dbReference type="EMBL" id="JACHHI010000002">
    <property type="protein sequence ID" value="MBB6477388.1"/>
    <property type="molecule type" value="Genomic_DNA"/>
</dbReference>
<accession>A0A841R3H8</accession>
<dbReference type="Proteomes" id="UP000591941">
    <property type="component" value="Unassembled WGS sequence"/>
</dbReference>
<gene>
    <name evidence="2" type="ORF">HNR45_000418</name>
</gene>
<keyword evidence="3" id="KW-1185">Reference proteome</keyword>
<feature type="chain" id="PRO_5032696083" evidence="1">
    <location>
        <begin position="23"/>
        <end position="422"/>
    </location>
</feature>
<reference evidence="2 3" key="1">
    <citation type="submission" date="2020-08" db="EMBL/GenBank/DDBJ databases">
        <title>Genomic Encyclopedia of Type Strains, Phase IV (KMG-IV): sequencing the most valuable type-strain genomes for metagenomic binning, comparative biology and taxonomic classification.</title>
        <authorList>
            <person name="Goeker M."/>
        </authorList>
    </citation>
    <scope>NUCLEOTIDE SEQUENCE [LARGE SCALE GENOMIC DNA]</scope>
    <source>
        <strain evidence="2 3">DSM 21255</strain>
    </source>
</reference>
<evidence type="ECO:0000313" key="2">
    <source>
        <dbReference type="EMBL" id="MBB6477388.1"/>
    </source>
</evidence>